<dbReference type="Pfam" id="PF00685">
    <property type="entry name" value="Sulfotransfer_1"/>
    <property type="match status" value="1"/>
</dbReference>
<dbReference type="OrthoDB" id="8446141at2"/>
<dbReference type="Gene3D" id="3.40.50.300">
    <property type="entry name" value="P-loop containing nucleotide triphosphate hydrolases"/>
    <property type="match status" value="1"/>
</dbReference>
<organism evidence="2 3">
    <name type="scientific">Desulfovibrio ferrophilus</name>
    <dbReference type="NCBI Taxonomy" id="241368"/>
    <lineage>
        <taxon>Bacteria</taxon>
        <taxon>Pseudomonadati</taxon>
        <taxon>Thermodesulfobacteriota</taxon>
        <taxon>Desulfovibrionia</taxon>
        <taxon>Desulfovibrionales</taxon>
        <taxon>Desulfovibrionaceae</taxon>
        <taxon>Desulfovibrio</taxon>
    </lineage>
</organism>
<dbReference type="InterPro" id="IPR027417">
    <property type="entry name" value="P-loop_NTPase"/>
</dbReference>
<evidence type="ECO:0000313" key="3">
    <source>
        <dbReference type="Proteomes" id="UP000269883"/>
    </source>
</evidence>
<dbReference type="EMBL" id="AP017378">
    <property type="protein sequence ID" value="BBD09309.1"/>
    <property type="molecule type" value="Genomic_DNA"/>
</dbReference>
<dbReference type="AlphaFoldDB" id="A0A2Z6B1B3"/>
<name>A0A2Z6B1B3_9BACT</name>
<keyword evidence="3" id="KW-1185">Reference proteome</keyword>
<dbReference type="RefSeq" id="WP_126380166.1">
    <property type="nucleotide sequence ID" value="NZ_AP017378.1"/>
</dbReference>
<protein>
    <recommendedName>
        <fullName evidence="1">Sulfotransferase domain-containing protein</fullName>
    </recommendedName>
</protein>
<dbReference type="InterPro" id="IPR000863">
    <property type="entry name" value="Sulfotransferase_dom"/>
</dbReference>
<reference evidence="2 3" key="1">
    <citation type="journal article" date="2018" name="Sci. Adv.">
        <title>Multi-heme cytochromes provide a pathway for survival in energy-limited environments.</title>
        <authorList>
            <person name="Deng X."/>
            <person name="Dohmae N."/>
            <person name="Nealson K.H."/>
            <person name="Hashimoto K."/>
            <person name="Okamoto A."/>
        </authorList>
    </citation>
    <scope>NUCLEOTIDE SEQUENCE [LARGE SCALE GENOMIC DNA]</scope>
    <source>
        <strain evidence="2 3">IS5</strain>
    </source>
</reference>
<evidence type="ECO:0000313" key="2">
    <source>
        <dbReference type="EMBL" id="BBD09309.1"/>
    </source>
</evidence>
<sequence length="248" mass="29018">MKKVLVYTIHKAASMFIHKINDEIARFLGVIPCSINGDDFKTEIREKSWKTIIETRNECAVFGPIRIGEALPNIPDIPEDHSIIFHARDPRDVLTSLFFSAAYSHPIKKNVFEPSEQTRLQWINEGIDSFVLGYTKAWTKRYETIIELHQNLKHCNLVKYEDMVLNYDRWLMQYLMSFKHLAPGEDIRPLFTHCLVAFKDEFKIVPEDVHRHKRKMVPGDYKEKLAPETIATLNTVFAPALEYFQYSQ</sequence>
<evidence type="ECO:0000259" key="1">
    <source>
        <dbReference type="Pfam" id="PF00685"/>
    </source>
</evidence>
<gene>
    <name evidence="2" type="ORF">DFE_2583</name>
</gene>
<dbReference type="KEGG" id="dfl:DFE_2583"/>
<accession>A0A2Z6B1B3</accession>
<feature type="domain" description="Sulfotransferase" evidence="1">
    <location>
        <begin position="82"/>
        <end position="241"/>
    </location>
</feature>
<dbReference type="GO" id="GO:0008146">
    <property type="term" value="F:sulfotransferase activity"/>
    <property type="evidence" value="ECO:0007669"/>
    <property type="project" value="InterPro"/>
</dbReference>
<dbReference type="Proteomes" id="UP000269883">
    <property type="component" value="Chromosome"/>
</dbReference>
<dbReference type="SUPFAM" id="SSF52540">
    <property type="entry name" value="P-loop containing nucleoside triphosphate hydrolases"/>
    <property type="match status" value="1"/>
</dbReference>
<proteinExistence type="predicted"/>